<sequence>MILILLMLFTQTKGEITKIQREIQILNLINGLELSKYQMIFILEKTHEVDQIKAEFYEEIESNAELFLEILKRLKENRMKNKEIPDELRRAVFLAEERMHSLRAEMYKSIDSIINEVIAVLDGNQLYQLEHYVPCLIPPKGETRIGQSENPEGVVLQLTRIHDMPDWLYDLKKEQLVEKTVERLKRHLPRGGEFDEKSEQKRISRLFEEIRGLSDVDFILQKKFYAEELKGKYLSGKTPLNLSFKIEKFLFDPLVSTILEEKIRIKQTTEGKGY</sequence>
<dbReference type="AlphaFoldDB" id="A0A9C9EKJ2"/>
<proteinExistence type="predicted"/>
<evidence type="ECO:0000313" key="2">
    <source>
        <dbReference type="Proteomes" id="UP000885826"/>
    </source>
</evidence>
<name>A0A9C9EKJ2_UNCW3</name>
<organism evidence="1 2">
    <name type="scientific">candidate division WOR-3 bacterium</name>
    <dbReference type="NCBI Taxonomy" id="2052148"/>
    <lineage>
        <taxon>Bacteria</taxon>
        <taxon>Bacteria division WOR-3</taxon>
    </lineage>
</organism>
<gene>
    <name evidence="1" type="ORF">ENI34_00470</name>
</gene>
<comment type="caution">
    <text evidence="1">The sequence shown here is derived from an EMBL/GenBank/DDBJ whole genome shotgun (WGS) entry which is preliminary data.</text>
</comment>
<dbReference type="EMBL" id="DRIG01000006">
    <property type="protein sequence ID" value="HEC77600.1"/>
    <property type="molecule type" value="Genomic_DNA"/>
</dbReference>
<accession>A0A9C9EKJ2</accession>
<protein>
    <submittedName>
        <fullName evidence="1">Uncharacterized protein</fullName>
    </submittedName>
</protein>
<evidence type="ECO:0000313" key="1">
    <source>
        <dbReference type="EMBL" id="HEC77600.1"/>
    </source>
</evidence>
<reference evidence="1" key="1">
    <citation type="journal article" date="2020" name="mSystems">
        <title>Genome- and Community-Level Interaction Insights into Carbon Utilization and Element Cycling Functions of Hydrothermarchaeota in Hydrothermal Sediment.</title>
        <authorList>
            <person name="Zhou Z."/>
            <person name="Liu Y."/>
            <person name="Xu W."/>
            <person name="Pan J."/>
            <person name="Luo Z.H."/>
            <person name="Li M."/>
        </authorList>
    </citation>
    <scope>NUCLEOTIDE SEQUENCE</scope>
    <source>
        <strain evidence="1">HyVt-388</strain>
    </source>
</reference>
<dbReference type="Proteomes" id="UP000885826">
    <property type="component" value="Unassembled WGS sequence"/>
</dbReference>